<dbReference type="GO" id="GO:0004140">
    <property type="term" value="F:dephospho-CoA kinase activity"/>
    <property type="evidence" value="ECO:0007669"/>
    <property type="project" value="UniProtKB-UniRule"/>
</dbReference>
<comment type="similarity">
    <text evidence="1 5">Belongs to the CoaE family.</text>
</comment>
<dbReference type="AlphaFoldDB" id="A0A450TMV2"/>
<comment type="pathway">
    <text evidence="5">Cofactor biosynthesis; coenzyme A biosynthesis; CoA from (R)-pantothenate: step 5/5.</text>
</comment>
<proteinExistence type="inferred from homology"/>
<dbReference type="Gene3D" id="3.40.50.300">
    <property type="entry name" value="P-loop containing nucleotide triphosphate hydrolases"/>
    <property type="match status" value="1"/>
</dbReference>
<dbReference type="EC" id="2.7.1.24" evidence="5 6"/>
<evidence type="ECO:0000256" key="1">
    <source>
        <dbReference type="ARBA" id="ARBA00009018"/>
    </source>
</evidence>
<evidence type="ECO:0000256" key="3">
    <source>
        <dbReference type="ARBA" id="ARBA00022840"/>
    </source>
</evidence>
<dbReference type="HAMAP" id="MF_00376">
    <property type="entry name" value="Dephospho_CoA_kinase"/>
    <property type="match status" value="1"/>
</dbReference>
<protein>
    <recommendedName>
        <fullName evidence="5 6">Dephospho-CoA kinase</fullName>
        <ecNumber evidence="5 6">2.7.1.24</ecNumber>
    </recommendedName>
    <alternativeName>
        <fullName evidence="5">Dephosphocoenzyme A kinase</fullName>
    </alternativeName>
</protein>
<sequence length="224" mass="24697">MNFSRLIVGLTGGIASGKSTVARMLAEQGVPVIDADEVARDLVEPGQPALEEIVSVFGTDVLDATGHLDRAALRARVFSVPADRERLEGILHPRIGQEMRHRSDIAVGPYCVLAIPLLLETSKKMLAGAISDGSGNSRQEELHRVWRKAWGIGRVLVIDTLVEQQIERTCDRDGTSVDTVRAIILAQVSREERLAVAHDVIVNDGNLEHLRRQTMVLHHRYLHS</sequence>
<dbReference type="InterPro" id="IPR001977">
    <property type="entry name" value="Depp_CoAkinase"/>
</dbReference>
<name>A0A450TMV2_9GAMM</name>
<dbReference type="PANTHER" id="PTHR10695">
    <property type="entry name" value="DEPHOSPHO-COA KINASE-RELATED"/>
    <property type="match status" value="1"/>
</dbReference>
<evidence type="ECO:0000256" key="5">
    <source>
        <dbReference type="HAMAP-Rule" id="MF_00376"/>
    </source>
</evidence>
<dbReference type="Pfam" id="PF01121">
    <property type="entry name" value="CoaE"/>
    <property type="match status" value="2"/>
</dbReference>
<evidence type="ECO:0000256" key="2">
    <source>
        <dbReference type="ARBA" id="ARBA00022741"/>
    </source>
</evidence>
<evidence type="ECO:0000313" key="7">
    <source>
        <dbReference type="EMBL" id="VFJ69058.1"/>
    </source>
</evidence>
<gene>
    <name evidence="5" type="primary">coaE</name>
    <name evidence="7" type="ORF">BECKFW1821C_GA0114237_101736</name>
</gene>
<comment type="subcellular location">
    <subcellularLocation>
        <location evidence="5">Cytoplasm</location>
    </subcellularLocation>
</comment>
<dbReference type="SUPFAM" id="SSF52540">
    <property type="entry name" value="P-loop containing nucleoside triphosphate hydrolases"/>
    <property type="match status" value="1"/>
</dbReference>
<reference evidence="7" key="1">
    <citation type="submission" date="2019-02" db="EMBL/GenBank/DDBJ databases">
        <authorList>
            <person name="Gruber-Vodicka R. H."/>
            <person name="Seah K. B. B."/>
        </authorList>
    </citation>
    <scope>NUCLEOTIDE SEQUENCE</scope>
    <source>
        <strain evidence="7">BECK_BZ131</strain>
    </source>
</reference>
<organism evidence="7">
    <name type="scientific">Candidatus Kentrum sp. FW</name>
    <dbReference type="NCBI Taxonomy" id="2126338"/>
    <lineage>
        <taxon>Bacteria</taxon>
        <taxon>Pseudomonadati</taxon>
        <taxon>Pseudomonadota</taxon>
        <taxon>Gammaproteobacteria</taxon>
        <taxon>Candidatus Kentrum</taxon>
    </lineage>
</organism>
<dbReference type="NCBIfam" id="TIGR00152">
    <property type="entry name" value="dephospho-CoA kinase"/>
    <property type="match status" value="1"/>
</dbReference>
<dbReference type="CDD" id="cd02022">
    <property type="entry name" value="DPCK"/>
    <property type="match status" value="1"/>
</dbReference>
<feature type="binding site" evidence="5">
    <location>
        <begin position="15"/>
        <end position="20"/>
    </location>
    <ligand>
        <name>ATP</name>
        <dbReference type="ChEBI" id="CHEBI:30616"/>
    </ligand>
</feature>
<dbReference type="GO" id="GO:0005737">
    <property type="term" value="C:cytoplasm"/>
    <property type="evidence" value="ECO:0007669"/>
    <property type="project" value="UniProtKB-SubCell"/>
</dbReference>
<evidence type="ECO:0000256" key="6">
    <source>
        <dbReference type="NCBIfam" id="TIGR00152"/>
    </source>
</evidence>
<dbReference type="GO" id="GO:0015937">
    <property type="term" value="P:coenzyme A biosynthetic process"/>
    <property type="evidence" value="ECO:0007669"/>
    <property type="project" value="UniProtKB-UniRule"/>
</dbReference>
<dbReference type="PROSITE" id="PS51219">
    <property type="entry name" value="DPCK"/>
    <property type="match status" value="1"/>
</dbReference>
<keyword evidence="5" id="KW-0963">Cytoplasm</keyword>
<keyword evidence="2 5" id="KW-0547">Nucleotide-binding</keyword>
<keyword evidence="4 5" id="KW-0173">Coenzyme A biosynthesis</keyword>
<accession>A0A450TMV2</accession>
<dbReference type="GO" id="GO:0005524">
    <property type="term" value="F:ATP binding"/>
    <property type="evidence" value="ECO:0007669"/>
    <property type="project" value="UniProtKB-UniRule"/>
</dbReference>
<comment type="catalytic activity">
    <reaction evidence="5">
        <text>3'-dephospho-CoA + ATP = ADP + CoA + H(+)</text>
        <dbReference type="Rhea" id="RHEA:18245"/>
        <dbReference type="ChEBI" id="CHEBI:15378"/>
        <dbReference type="ChEBI" id="CHEBI:30616"/>
        <dbReference type="ChEBI" id="CHEBI:57287"/>
        <dbReference type="ChEBI" id="CHEBI:57328"/>
        <dbReference type="ChEBI" id="CHEBI:456216"/>
        <dbReference type="EC" id="2.7.1.24"/>
    </reaction>
</comment>
<keyword evidence="5 7" id="KW-0418">Kinase</keyword>
<keyword evidence="5" id="KW-0808">Transferase</keyword>
<keyword evidence="3 5" id="KW-0067">ATP-binding</keyword>
<dbReference type="UniPathway" id="UPA00241">
    <property type="reaction ID" value="UER00356"/>
</dbReference>
<comment type="function">
    <text evidence="5">Catalyzes the phosphorylation of the 3'-hydroxyl group of dephosphocoenzyme A to form coenzyme A.</text>
</comment>
<dbReference type="PANTHER" id="PTHR10695:SF46">
    <property type="entry name" value="BIFUNCTIONAL COENZYME A SYNTHASE-RELATED"/>
    <property type="match status" value="1"/>
</dbReference>
<dbReference type="EMBL" id="CAADFE010000017">
    <property type="protein sequence ID" value="VFJ69058.1"/>
    <property type="molecule type" value="Genomic_DNA"/>
</dbReference>
<dbReference type="InterPro" id="IPR027417">
    <property type="entry name" value="P-loop_NTPase"/>
</dbReference>
<evidence type="ECO:0000256" key="4">
    <source>
        <dbReference type="ARBA" id="ARBA00022993"/>
    </source>
</evidence>